<dbReference type="Proteomes" id="UP000237105">
    <property type="component" value="Unassembled WGS sequence"/>
</dbReference>
<evidence type="ECO:0000256" key="1">
    <source>
        <dbReference type="SAM" id="MobiDB-lite"/>
    </source>
</evidence>
<protein>
    <submittedName>
        <fullName evidence="2">Uncharacterized protein</fullName>
    </submittedName>
</protein>
<accession>A0A2P5AMB4</accession>
<reference evidence="3" key="1">
    <citation type="submission" date="2016-06" db="EMBL/GenBank/DDBJ databases">
        <title>Parallel loss of symbiosis genes in relatives of nitrogen-fixing non-legume Parasponia.</title>
        <authorList>
            <person name="Van Velzen R."/>
            <person name="Holmer R."/>
            <person name="Bu F."/>
            <person name="Rutten L."/>
            <person name="Van Zeijl A."/>
            <person name="Liu W."/>
            <person name="Santuari L."/>
            <person name="Cao Q."/>
            <person name="Sharma T."/>
            <person name="Shen D."/>
            <person name="Roswanjaya Y."/>
            <person name="Wardhani T."/>
            <person name="Kalhor M.S."/>
            <person name="Jansen J."/>
            <person name="Van den Hoogen J."/>
            <person name="Gungor B."/>
            <person name="Hartog M."/>
            <person name="Hontelez J."/>
            <person name="Verver J."/>
            <person name="Yang W.-C."/>
            <person name="Schijlen E."/>
            <person name="Repin R."/>
            <person name="Schilthuizen M."/>
            <person name="Schranz E."/>
            <person name="Heidstra R."/>
            <person name="Miyata K."/>
            <person name="Fedorova E."/>
            <person name="Kohlen W."/>
            <person name="Bisseling T."/>
            <person name="Smit S."/>
            <person name="Geurts R."/>
        </authorList>
    </citation>
    <scope>NUCLEOTIDE SEQUENCE [LARGE SCALE GENOMIC DNA]</scope>
    <source>
        <strain evidence="3">cv. WU1-14</strain>
    </source>
</reference>
<evidence type="ECO:0000313" key="3">
    <source>
        <dbReference type="Proteomes" id="UP000237105"/>
    </source>
</evidence>
<dbReference type="EMBL" id="JXTB01000522">
    <property type="protein sequence ID" value="PON37650.1"/>
    <property type="molecule type" value="Genomic_DNA"/>
</dbReference>
<feature type="region of interest" description="Disordered" evidence="1">
    <location>
        <begin position="1"/>
        <end position="29"/>
    </location>
</feature>
<gene>
    <name evidence="2" type="ORF">PanWU01x14_318740</name>
</gene>
<keyword evidence="3" id="KW-1185">Reference proteome</keyword>
<comment type="caution">
    <text evidence="2">The sequence shown here is derived from an EMBL/GenBank/DDBJ whole genome shotgun (WGS) entry which is preliminary data.</text>
</comment>
<proteinExistence type="predicted"/>
<dbReference type="AlphaFoldDB" id="A0A2P5AMB4"/>
<sequence length="76" mass="8838">MPPRRCPTIKVPVDKSMNNHNHRDSRDDSRRRLIAVKHGLFADEDRECYWVRHEARFNVLSLVSIDTAMGVAQPKP</sequence>
<name>A0A2P5AMB4_PARAD</name>
<evidence type="ECO:0000313" key="2">
    <source>
        <dbReference type="EMBL" id="PON37650.1"/>
    </source>
</evidence>
<organism evidence="2 3">
    <name type="scientific">Parasponia andersonii</name>
    <name type="common">Sponia andersonii</name>
    <dbReference type="NCBI Taxonomy" id="3476"/>
    <lineage>
        <taxon>Eukaryota</taxon>
        <taxon>Viridiplantae</taxon>
        <taxon>Streptophyta</taxon>
        <taxon>Embryophyta</taxon>
        <taxon>Tracheophyta</taxon>
        <taxon>Spermatophyta</taxon>
        <taxon>Magnoliopsida</taxon>
        <taxon>eudicotyledons</taxon>
        <taxon>Gunneridae</taxon>
        <taxon>Pentapetalae</taxon>
        <taxon>rosids</taxon>
        <taxon>fabids</taxon>
        <taxon>Rosales</taxon>
        <taxon>Cannabaceae</taxon>
        <taxon>Parasponia</taxon>
    </lineage>
</organism>